<name>A0AAN7JUU8_9MYRT</name>
<evidence type="ECO:0000313" key="1">
    <source>
        <dbReference type="EMBL" id="KAK4755008.1"/>
    </source>
</evidence>
<accession>A0AAN7JUU8</accession>
<reference evidence="1 2" key="1">
    <citation type="journal article" date="2023" name="Hortic Res">
        <title>Pangenome of water caltrop reveals structural variations and asymmetric subgenome divergence after allopolyploidization.</title>
        <authorList>
            <person name="Zhang X."/>
            <person name="Chen Y."/>
            <person name="Wang L."/>
            <person name="Yuan Y."/>
            <person name="Fang M."/>
            <person name="Shi L."/>
            <person name="Lu R."/>
            <person name="Comes H.P."/>
            <person name="Ma Y."/>
            <person name="Chen Y."/>
            <person name="Huang G."/>
            <person name="Zhou Y."/>
            <person name="Zheng Z."/>
            <person name="Qiu Y."/>
        </authorList>
    </citation>
    <scope>NUCLEOTIDE SEQUENCE [LARGE SCALE GENOMIC DNA]</scope>
    <source>
        <tissue evidence="1">Roots</tissue>
    </source>
</reference>
<protein>
    <submittedName>
        <fullName evidence="1">Uncharacterized protein</fullName>
    </submittedName>
</protein>
<comment type="caution">
    <text evidence="1">The sequence shown here is derived from an EMBL/GenBank/DDBJ whole genome shotgun (WGS) entry which is preliminary data.</text>
</comment>
<dbReference type="Proteomes" id="UP001345219">
    <property type="component" value="Chromosome 8"/>
</dbReference>
<organism evidence="1 2">
    <name type="scientific">Trapa incisa</name>
    <dbReference type="NCBI Taxonomy" id="236973"/>
    <lineage>
        <taxon>Eukaryota</taxon>
        <taxon>Viridiplantae</taxon>
        <taxon>Streptophyta</taxon>
        <taxon>Embryophyta</taxon>
        <taxon>Tracheophyta</taxon>
        <taxon>Spermatophyta</taxon>
        <taxon>Magnoliopsida</taxon>
        <taxon>eudicotyledons</taxon>
        <taxon>Gunneridae</taxon>
        <taxon>Pentapetalae</taxon>
        <taxon>rosids</taxon>
        <taxon>malvids</taxon>
        <taxon>Myrtales</taxon>
        <taxon>Lythraceae</taxon>
        <taxon>Trapa</taxon>
    </lineage>
</organism>
<sequence length="99" mass="11524">MLVHNLITQRSYLCGIYSYVRLAFVDKIHHLSLWDTSAESIAVYIYDEILPDEKCYRWIGFRRDDEMQYGIASFGFVLKILQSYFLFVQGKSAITGDGL</sequence>
<proteinExistence type="predicted"/>
<evidence type="ECO:0000313" key="2">
    <source>
        <dbReference type="Proteomes" id="UP001345219"/>
    </source>
</evidence>
<keyword evidence="2" id="KW-1185">Reference proteome</keyword>
<gene>
    <name evidence="1" type="ORF">SAY87_008765</name>
</gene>
<dbReference type="AlphaFoldDB" id="A0AAN7JUU8"/>
<dbReference type="EMBL" id="JAXIOK010000014">
    <property type="protein sequence ID" value="KAK4755008.1"/>
    <property type="molecule type" value="Genomic_DNA"/>
</dbReference>